<dbReference type="HOGENOM" id="CLU_006842_0_4_1"/>
<keyword evidence="8" id="KW-1185">Reference proteome</keyword>
<dbReference type="InterPro" id="IPR009003">
    <property type="entry name" value="Peptidase_S1_PA"/>
</dbReference>
<feature type="signal peptide" evidence="3">
    <location>
        <begin position="1"/>
        <end position="21"/>
    </location>
</feature>
<dbReference type="InterPro" id="IPR043504">
    <property type="entry name" value="Peptidase_S1_PA_chymotrypsin"/>
</dbReference>
<dbReference type="SUPFAM" id="SSF50494">
    <property type="entry name" value="Trypsin-like serine proteases"/>
    <property type="match status" value="1"/>
</dbReference>
<accession>N6TT86</accession>
<proteinExistence type="inferred from homology"/>
<feature type="non-terminal residue" evidence="5">
    <location>
        <position position="1"/>
    </location>
</feature>
<dbReference type="STRING" id="77166.N6TT86"/>
<dbReference type="PRINTS" id="PR00722">
    <property type="entry name" value="CHYMOTRYPSIN"/>
</dbReference>
<name>N6TT86_DENPD</name>
<protein>
    <recommendedName>
        <fullName evidence="4">Peptidase S1 domain-containing protein</fullName>
    </recommendedName>
</protein>
<dbReference type="InterPro" id="IPR051487">
    <property type="entry name" value="Ser/Thr_Proteases_Immune/Dev"/>
</dbReference>
<reference evidence="7" key="2">
    <citation type="submission" date="2024-08" db="UniProtKB">
        <authorList>
            <consortium name="EnsemblMetazoa"/>
        </authorList>
    </citation>
    <scope>IDENTIFICATION</scope>
</reference>
<evidence type="ECO:0000256" key="2">
    <source>
        <dbReference type="ARBA" id="ARBA00024195"/>
    </source>
</evidence>
<dbReference type="Proteomes" id="UP000030742">
    <property type="component" value="Unassembled WGS sequence"/>
</dbReference>
<dbReference type="PANTHER" id="PTHR24256">
    <property type="entry name" value="TRYPTASE-RELATED"/>
    <property type="match status" value="1"/>
</dbReference>
<dbReference type="GO" id="GO:0006508">
    <property type="term" value="P:proteolysis"/>
    <property type="evidence" value="ECO:0007669"/>
    <property type="project" value="InterPro"/>
</dbReference>
<dbReference type="KEGG" id="dpa:109532706"/>
<dbReference type="SMART" id="SM00020">
    <property type="entry name" value="Tryp_SPc"/>
    <property type="match status" value="1"/>
</dbReference>
<evidence type="ECO:0000313" key="7">
    <source>
        <dbReference type="EnsemblMetazoa" id="XP_019753278.1"/>
    </source>
</evidence>
<dbReference type="PROSITE" id="PS50240">
    <property type="entry name" value="TRYPSIN_DOM"/>
    <property type="match status" value="1"/>
</dbReference>
<keyword evidence="3" id="KW-0732">Signal</keyword>
<dbReference type="OrthoDB" id="6656697at2759"/>
<evidence type="ECO:0000259" key="4">
    <source>
        <dbReference type="PROSITE" id="PS50240"/>
    </source>
</evidence>
<evidence type="ECO:0000256" key="3">
    <source>
        <dbReference type="SAM" id="SignalP"/>
    </source>
</evidence>
<dbReference type="Pfam" id="PF00089">
    <property type="entry name" value="Trypsin"/>
    <property type="match status" value="1"/>
</dbReference>
<evidence type="ECO:0000313" key="8">
    <source>
        <dbReference type="Proteomes" id="UP000019118"/>
    </source>
</evidence>
<dbReference type="AlphaFoldDB" id="N6TT86"/>
<gene>
    <name evidence="7" type="primary">109532706</name>
    <name evidence="6" type="ORF">D910_08425</name>
    <name evidence="5" type="ORF">YQE_02319</name>
</gene>
<organism evidence="5">
    <name type="scientific">Dendroctonus ponderosae</name>
    <name type="common">Mountain pine beetle</name>
    <dbReference type="NCBI Taxonomy" id="77166"/>
    <lineage>
        <taxon>Eukaryota</taxon>
        <taxon>Metazoa</taxon>
        <taxon>Ecdysozoa</taxon>
        <taxon>Arthropoda</taxon>
        <taxon>Hexapoda</taxon>
        <taxon>Insecta</taxon>
        <taxon>Pterygota</taxon>
        <taxon>Neoptera</taxon>
        <taxon>Endopterygota</taxon>
        <taxon>Coleoptera</taxon>
        <taxon>Polyphaga</taxon>
        <taxon>Cucujiformia</taxon>
        <taxon>Curculionidae</taxon>
        <taxon>Scolytinae</taxon>
        <taxon>Dendroctonus</taxon>
    </lineage>
</organism>
<dbReference type="CDD" id="cd00190">
    <property type="entry name" value="Tryp_SPc"/>
    <property type="match status" value="1"/>
</dbReference>
<evidence type="ECO:0000313" key="5">
    <source>
        <dbReference type="EMBL" id="ENN81283.1"/>
    </source>
</evidence>
<dbReference type="InterPro" id="IPR001254">
    <property type="entry name" value="Trypsin_dom"/>
</dbReference>
<dbReference type="Proteomes" id="UP000019118">
    <property type="component" value="Unassembled WGS sequence"/>
</dbReference>
<dbReference type="EMBL" id="KB632275">
    <property type="protein sequence ID" value="ERL91083.1"/>
    <property type="molecule type" value="Genomic_DNA"/>
</dbReference>
<reference evidence="8 9" key="1">
    <citation type="journal article" date="2013" name="Genome Biol.">
        <title>Draft genome of the mountain pine beetle, Dendroctonus ponderosae Hopkins, a major forest pest.</title>
        <authorList>
            <person name="Keeling C.I."/>
            <person name="Yuen M.M."/>
            <person name="Liao N.Y."/>
            <person name="Docking T.R."/>
            <person name="Chan S.K."/>
            <person name="Taylor G.A."/>
            <person name="Palmquist D.L."/>
            <person name="Jackman S.D."/>
            <person name="Nguyen A."/>
            <person name="Li M."/>
            <person name="Henderson H."/>
            <person name="Janes J.K."/>
            <person name="Zhao Y."/>
            <person name="Pandoh P."/>
            <person name="Moore R."/>
            <person name="Sperling F.A."/>
            <person name="Huber D.P."/>
            <person name="Birol I."/>
            <person name="Jones S.J."/>
            <person name="Bohlmann J."/>
        </authorList>
    </citation>
    <scope>NUCLEOTIDE SEQUENCE</scope>
</reference>
<evidence type="ECO:0000313" key="9">
    <source>
        <dbReference type="Proteomes" id="UP000030742"/>
    </source>
</evidence>
<dbReference type="EnsemblMetazoa" id="XM_019897719.1">
    <property type="protein sequence ID" value="XP_019753278.1"/>
    <property type="gene ID" value="LOC109532706"/>
</dbReference>
<evidence type="ECO:0000313" key="6">
    <source>
        <dbReference type="EMBL" id="ERL91083.1"/>
    </source>
</evidence>
<dbReference type="GO" id="GO:0004252">
    <property type="term" value="F:serine-type endopeptidase activity"/>
    <property type="evidence" value="ECO:0007669"/>
    <property type="project" value="InterPro"/>
</dbReference>
<feature type="domain" description="Peptidase S1" evidence="4">
    <location>
        <begin position="87"/>
        <end position="332"/>
    </location>
</feature>
<dbReference type="OMA" id="HELFPYQ"/>
<evidence type="ECO:0000256" key="1">
    <source>
        <dbReference type="ARBA" id="ARBA00023157"/>
    </source>
</evidence>
<sequence>MPKSILILITARFFLATSTTTTGITPAGKIYKCVAIGSPCPTVAGLEGKASIDPRIILPNDFCSPGYLPCYATEKECGERFVDSINLEDGEADRGAHPWQVYMRNLTSNFSGSGVLLDAFHVLTIAHKVEGNRENPADITVYLGVWDPTNLSDTQYSQVKEVIKNISFDNDTLMNDIAILRLEHPIALGVQDNINTICLPEPETTFAGTSCMVSGWGQSAFQTFDAPTSPQKQVRVTITDPESCQRSFARPTLLGNLVDYYLDQEGEICAGGEANKDACSQDGGSPLICPDSTGKLVVAGLVIWGKNCGQPGVFGVYVNVPYYSKWVKLTIEKLNAKYIK</sequence>
<dbReference type="Gene3D" id="2.40.10.10">
    <property type="entry name" value="Trypsin-like serine proteases"/>
    <property type="match status" value="1"/>
</dbReference>
<feature type="chain" id="PRO_5010971845" description="Peptidase S1 domain-containing protein" evidence="3">
    <location>
        <begin position="22"/>
        <end position="340"/>
    </location>
</feature>
<dbReference type="EMBL" id="KB740134">
    <property type="protein sequence ID" value="ENN81283.1"/>
    <property type="molecule type" value="Genomic_DNA"/>
</dbReference>
<keyword evidence="1" id="KW-1015">Disulfide bond</keyword>
<comment type="similarity">
    <text evidence="2">Belongs to the peptidase S1 family. CLIP subfamily.</text>
</comment>
<dbReference type="InterPro" id="IPR001314">
    <property type="entry name" value="Peptidase_S1A"/>
</dbReference>